<reference evidence="1" key="1">
    <citation type="submission" date="2019-03" db="EMBL/GenBank/DDBJ databases">
        <title>Genome sequencing and reference-guided assembly of Black Bengal Goat (Capra hircus).</title>
        <authorList>
            <person name="Siddiki A.Z."/>
            <person name="Baten A."/>
            <person name="Billah M."/>
            <person name="Alam M.A.U."/>
            <person name="Shawrob K.S.M."/>
            <person name="Saha S."/>
            <person name="Chowdhury M."/>
            <person name="Rahman A.H."/>
            <person name="Stear M."/>
            <person name="Miah G."/>
            <person name="Das G.B."/>
            <person name="Hossain M.M."/>
            <person name="Kumkum M."/>
            <person name="Islam M.S."/>
            <person name="Mollah A.M."/>
            <person name="Ahsan A."/>
            <person name="Tusar F."/>
            <person name="Khan M.K.I."/>
        </authorList>
    </citation>
    <scope>NUCLEOTIDE SEQUENCE [LARGE SCALE GENOMIC DNA]</scope>
</reference>
<protein>
    <submittedName>
        <fullName evidence="1">Uncharacterized protein</fullName>
    </submittedName>
</protein>
<organism evidence="1">
    <name type="scientific">Capra hircus</name>
    <name type="common">Goat</name>
    <dbReference type="NCBI Taxonomy" id="9925"/>
    <lineage>
        <taxon>Eukaryota</taxon>
        <taxon>Metazoa</taxon>
        <taxon>Chordata</taxon>
        <taxon>Craniata</taxon>
        <taxon>Vertebrata</taxon>
        <taxon>Euteleostomi</taxon>
        <taxon>Mammalia</taxon>
        <taxon>Eutheria</taxon>
        <taxon>Laurasiatheria</taxon>
        <taxon>Artiodactyla</taxon>
        <taxon>Ruminantia</taxon>
        <taxon>Pecora</taxon>
        <taxon>Bovidae</taxon>
        <taxon>Caprinae</taxon>
        <taxon>Capra</taxon>
    </lineage>
</organism>
<dbReference type="AlphaFoldDB" id="A0A8C2NXN3"/>
<dbReference type="Ensembl" id="ENSCHIT00010016638.1">
    <property type="protein sequence ID" value="ENSCHIP00010011771.1"/>
    <property type="gene ID" value="ENSCHIG00010008747.1"/>
</dbReference>
<accession>A0A8C2NXN3</accession>
<reference evidence="1" key="2">
    <citation type="submission" date="2025-08" db="UniProtKB">
        <authorList>
            <consortium name="Ensembl"/>
        </authorList>
    </citation>
    <scope>IDENTIFICATION</scope>
</reference>
<sequence length="61" mass="6825">MGYFIHPFSKQTSQHLYSSEKYLVTKNVLSANLAIPGLHLGGLGYRFLPEIWISLDVMGQG</sequence>
<evidence type="ECO:0000313" key="1">
    <source>
        <dbReference type="Ensembl" id="ENSCHIP00010011771.1"/>
    </source>
</evidence>
<proteinExistence type="predicted"/>
<name>A0A8C2NXN3_CAPHI</name>